<feature type="domain" description="Acyl-CoA thioesterase-like C-terminal" evidence="2">
    <location>
        <begin position="147"/>
        <end position="307"/>
    </location>
</feature>
<evidence type="ECO:0000313" key="3">
    <source>
        <dbReference type="EMBL" id="KXS98539.1"/>
    </source>
</evidence>
<dbReference type="InterPro" id="IPR049450">
    <property type="entry name" value="ACOT8-like_C"/>
</dbReference>
<reference evidence="3 4" key="1">
    <citation type="submission" date="2015-07" db="EMBL/GenBank/DDBJ databases">
        <title>Comparative genomics of the Sigatoka disease complex on banana suggests a link between parallel evolutionary changes in Pseudocercospora fijiensis and Pseudocercospora eumusae and increased virulence on the banana host.</title>
        <authorList>
            <person name="Chang T.-C."/>
            <person name="Salvucci A."/>
            <person name="Crous P.W."/>
            <person name="Stergiopoulos I."/>
        </authorList>
    </citation>
    <scope>NUCLEOTIDE SEQUENCE [LARGE SCALE GENOMIC DNA]</scope>
    <source>
        <strain evidence="3 4">CBS 114824</strain>
    </source>
</reference>
<dbReference type="Proteomes" id="UP000070133">
    <property type="component" value="Unassembled WGS sequence"/>
</dbReference>
<dbReference type="Pfam" id="PF13622">
    <property type="entry name" value="4HBT_3"/>
    <property type="match status" value="1"/>
</dbReference>
<evidence type="ECO:0000313" key="4">
    <source>
        <dbReference type="Proteomes" id="UP000070133"/>
    </source>
</evidence>
<feature type="domain" description="Acyl-CoA thioesterase-like N-terminal HotDog" evidence="1">
    <location>
        <begin position="22"/>
        <end position="110"/>
    </location>
</feature>
<dbReference type="InterPro" id="IPR052389">
    <property type="entry name" value="Sec_Metab_Biosynth-Assoc"/>
</dbReference>
<evidence type="ECO:0008006" key="5">
    <source>
        <dbReference type="Google" id="ProtNLM"/>
    </source>
</evidence>
<dbReference type="PANTHER" id="PTHR38110">
    <property type="entry name" value="CHROMOSOME 23, WHOLE GENOME SHOTGUN SEQUENCE"/>
    <property type="match status" value="1"/>
</dbReference>
<evidence type="ECO:0000259" key="2">
    <source>
        <dbReference type="Pfam" id="PF20789"/>
    </source>
</evidence>
<evidence type="ECO:0000259" key="1">
    <source>
        <dbReference type="Pfam" id="PF13622"/>
    </source>
</evidence>
<keyword evidence="4" id="KW-1185">Reference proteome</keyword>
<dbReference type="EMBL" id="LFZN01000111">
    <property type="protein sequence ID" value="KXS98539.1"/>
    <property type="molecule type" value="Genomic_DNA"/>
</dbReference>
<organism evidence="3 4">
    <name type="scientific">Pseudocercospora eumusae</name>
    <dbReference type="NCBI Taxonomy" id="321146"/>
    <lineage>
        <taxon>Eukaryota</taxon>
        <taxon>Fungi</taxon>
        <taxon>Dikarya</taxon>
        <taxon>Ascomycota</taxon>
        <taxon>Pezizomycotina</taxon>
        <taxon>Dothideomycetes</taxon>
        <taxon>Dothideomycetidae</taxon>
        <taxon>Mycosphaerellales</taxon>
        <taxon>Mycosphaerellaceae</taxon>
        <taxon>Pseudocercospora</taxon>
    </lineage>
</organism>
<dbReference type="Pfam" id="PF20789">
    <property type="entry name" value="4HBT_3C"/>
    <property type="match status" value="1"/>
</dbReference>
<dbReference type="OrthoDB" id="2532955at2759"/>
<accession>A0A139H816</accession>
<proteinExistence type="predicted"/>
<dbReference type="InterPro" id="IPR029069">
    <property type="entry name" value="HotDog_dom_sf"/>
</dbReference>
<comment type="caution">
    <text evidence="3">The sequence shown here is derived from an EMBL/GenBank/DDBJ whole genome shotgun (WGS) entry which is preliminary data.</text>
</comment>
<dbReference type="PANTHER" id="PTHR38110:SF1">
    <property type="entry name" value="THIOESTERASE DOMAIN-CONTAINING PROTEIN"/>
    <property type="match status" value="1"/>
</dbReference>
<dbReference type="InterPro" id="IPR049449">
    <property type="entry name" value="TesB_ACOT8-like_N"/>
</dbReference>
<dbReference type="STRING" id="321146.A0A139H816"/>
<name>A0A139H816_9PEZI</name>
<dbReference type="SUPFAM" id="SSF54637">
    <property type="entry name" value="Thioesterase/thiol ester dehydrase-isomerase"/>
    <property type="match status" value="2"/>
</dbReference>
<protein>
    <recommendedName>
        <fullName evidence="5">Thioesterase domain-containing protein</fullName>
    </recommendedName>
</protein>
<dbReference type="AlphaFoldDB" id="A0A139H816"/>
<gene>
    <name evidence="3" type="ORF">AC578_5519</name>
</gene>
<dbReference type="Gene3D" id="2.40.160.210">
    <property type="entry name" value="Acyl-CoA thioesterase, double hotdog domain"/>
    <property type="match status" value="1"/>
</dbReference>
<dbReference type="InterPro" id="IPR042171">
    <property type="entry name" value="Acyl-CoA_hotdog"/>
</dbReference>
<sequence length="327" mass="37469">MAFERATAVQQVDSHTYAADFKDDWCIGAVPHGGYVTATVQKAVKKHFDTTLAKQDQPHTLALHLDFLRRTQTGPVQISIKDVKLGRQTSIVHITLSQDGREEVVGYITNSNLTKEVGISFDTHWTAHPERIPLTSNTTALAKGRDPKWSELLEWPNSGFRKATRQIRAWFPRDGQPRQNVYDMWTCLRDPSETWTNEKLGFLVDMFPQVCETFVLEGQHHQDQYDPKVHEQFSVEEYRKFSRNRVPFWYPTLLLNLEIKKALPAGGAKFLFTRLQTKVIRNGRYDLEIFVMDEEKEIVALSHHVCFALSAERNLAGRKGKMGGGKL</sequence>